<accession>A0A0C5AB43</accession>
<dbReference type="GeneID" id="26516719"/>
<organism evidence="1 2">
    <name type="scientific">Cyanophage P-TIM40</name>
    <dbReference type="NCBI Taxonomy" id="1589733"/>
    <lineage>
        <taxon>Viruses</taxon>
        <taxon>Duplodnaviria</taxon>
        <taxon>Heunggongvirae</taxon>
        <taxon>Uroviricota</taxon>
        <taxon>Caudoviricetes</taxon>
        <taxon>Pantevenvirales</taxon>
        <taxon>Kyanoviridae</taxon>
        <taxon>Libanvirus</taxon>
        <taxon>Libanvirus ptim40</taxon>
    </lineage>
</organism>
<gene>
    <name evidence="1" type="ORF">PTIM40_174</name>
</gene>
<evidence type="ECO:0000313" key="1">
    <source>
        <dbReference type="EMBL" id="AJK27601.1"/>
    </source>
</evidence>
<dbReference type="RefSeq" id="YP_009188249.1">
    <property type="nucleotide sequence ID" value="NC_028663.1"/>
</dbReference>
<proteinExistence type="predicted"/>
<name>A0A0C5AB43_9CAUD</name>
<sequence length="73" mass="8387">MGDLVEMDEEPSFLIQNCHEVTEEGLKKFPYYSDQEDLFIESTDVLTVVDPSAKVAKQYLVMLESKEKKGKNE</sequence>
<dbReference type="KEGG" id="vg:26516719"/>
<dbReference type="InterPro" id="IPR046691">
    <property type="entry name" value="DUF6561"/>
</dbReference>
<dbReference type="EMBL" id="KP211958">
    <property type="protein sequence ID" value="AJK27601.1"/>
    <property type="molecule type" value="Genomic_DNA"/>
</dbReference>
<keyword evidence="2" id="KW-1185">Reference proteome</keyword>
<protein>
    <submittedName>
        <fullName evidence="1">Uncharacterized protein</fullName>
    </submittedName>
</protein>
<evidence type="ECO:0000313" key="2">
    <source>
        <dbReference type="Proteomes" id="UP000032135"/>
    </source>
</evidence>
<reference evidence="1 2" key="1">
    <citation type="submission" date="2014-11" db="EMBL/GenBank/DDBJ databases">
        <authorList>
            <person name="Fedida A."/>
            <person name="Lindell D."/>
        </authorList>
    </citation>
    <scope>NUCLEOTIDE SEQUENCE [LARGE SCALE GENOMIC DNA]</scope>
</reference>
<dbReference type="OrthoDB" id="25340at10239"/>
<dbReference type="Proteomes" id="UP000032135">
    <property type="component" value="Segment"/>
</dbReference>
<dbReference type="Pfam" id="PF20198">
    <property type="entry name" value="DUF6561"/>
    <property type="match status" value="1"/>
</dbReference>